<dbReference type="PROSITE" id="PS50240">
    <property type="entry name" value="TRYPSIN_DOM"/>
    <property type="match status" value="1"/>
</dbReference>
<organism evidence="15">
    <name type="scientific">Medioppia subpectinata</name>
    <dbReference type="NCBI Taxonomy" id="1979941"/>
    <lineage>
        <taxon>Eukaryota</taxon>
        <taxon>Metazoa</taxon>
        <taxon>Ecdysozoa</taxon>
        <taxon>Arthropoda</taxon>
        <taxon>Chelicerata</taxon>
        <taxon>Arachnida</taxon>
        <taxon>Acari</taxon>
        <taxon>Acariformes</taxon>
        <taxon>Sarcoptiformes</taxon>
        <taxon>Oribatida</taxon>
        <taxon>Brachypylina</taxon>
        <taxon>Oppioidea</taxon>
        <taxon>Oppiidae</taxon>
        <taxon>Medioppia</taxon>
    </lineage>
</organism>
<dbReference type="PANTHER" id="PTHR24252:SF7">
    <property type="entry name" value="HYALIN"/>
    <property type="match status" value="1"/>
</dbReference>
<evidence type="ECO:0000256" key="13">
    <source>
        <dbReference type="RuleBase" id="RU363034"/>
    </source>
</evidence>
<dbReference type="GO" id="GO:0007155">
    <property type="term" value="P:cell adhesion"/>
    <property type="evidence" value="ECO:0007669"/>
    <property type="project" value="UniProtKB-KW"/>
</dbReference>
<evidence type="ECO:0000313" key="15">
    <source>
        <dbReference type="EMBL" id="CAD7632740.1"/>
    </source>
</evidence>
<dbReference type="InterPro" id="IPR018114">
    <property type="entry name" value="TRYPSIN_HIS"/>
</dbReference>
<keyword evidence="5" id="KW-0430">Lectin</keyword>
<comment type="catalytic activity">
    <reaction evidence="11">
        <text>Selective cleavage of 103-Arg-|-Ser-104 and 124-Ile-|-Ile-125 bonds in Limulus clotting factor B to form activated factor B. Cleavage of -Pro-Arg-|-Xaa- bonds in synthetic substrates.</text>
        <dbReference type="EC" id="3.4.21.84"/>
    </reaction>
</comment>
<dbReference type="GO" id="GO:0042381">
    <property type="term" value="P:hemolymph coagulation"/>
    <property type="evidence" value="ECO:0007669"/>
    <property type="project" value="UniProtKB-KW"/>
</dbReference>
<dbReference type="GO" id="GO:0006508">
    <property type="term" value="P:proteolysis"/>
    <property type="evidence" value="ECO:0007669"/>
    <property type="project" value="UniProtKB-KW"/>
</dbReference>
<dbReference type="InterPro" id="IPR001314">
    <property type="entry name" value="Peptidase_S1A"/>
</dbReference>
<evidence type="ECO:0000256" key="8">
    <source>
        <dbReference type="ARBA" id="ARBA00022825"/>
    </source>
</evidence>
<dbReference type="PROSITE" id="PS00134">
    <property type="entry name" value="TRYPSIN_HIS"/>
    <property type="match status" value="1"/>
</dbReference>
<reference evidence="15" key="1">
    <citation type="submission" date="2020-11" db="EMBL/GenBank/DDBJ databases">
        <authorList>
            <person name="Tran Van P."/>
        </authorList>
    </citation>
    <scope>NUCLEOTIDE SEQUENCE</scope>
</reference>
<feature type="domain" description="Peptidase S1" evidence="14">
    <location>
        <begin position="407"/>
        <end position="648"/>
    </location>
</feature>
<dbReference type="InterPro" id="IPR043504">
    <property type="entry name" value="Peptidase_S1_PA_chymotrypsin"/>
</dbReference>
<dbReference type="InterPro" id="IPR001254">
    <property type="entry name" value="Trypsin_dom"/>
</dbReference>
<evidence type="ECO:0000256" key="2">
    <source>
        <dbReference type="ARBA" id="ARBA00022659"/>
    </source>
</evidence>
<dbReference type="SUPFAM" id="SSF52047">
    <property type="entry name" value="RNI-like"/>
    <property type="match status" value="1"/>
</dbReference>
<dbReference type="SUPFAM" id="SSF50494">
    <property type="entry name" value="Trypsin-like serine proteases"/>
    <property type="match status" value="1"/>
</dbReference>
<dbReference type="EC" id="3.4.21.84" evidence="12"/>
<dbReference type="InterPro" id="IPR009003">
    <property type="entry name" value="Peptidase_S1_PA"/>
</dbReference>
<dbReference type="Pfam" id="PF00089">
    <property type="entry name" value="Trypsin"/>
    <property type="match status" value="1"/>
</dbReference>
<keyword evidence="2" id="KW-0768">Sushi</keyword>
<dbReference type="Proteomes" id="UP000759131">
    <property type="component" value="Unassembled WGS sequence"/>
</dbReference>
<dbReference type="Gene3D" id="2.40.10.10">
    <property type="entry name" value="Trypsin-like serine proteases"/>
    <property type="match status" value="1"/>
</dbReference>
<dbReference type="GO" id="GO:0030246">
    <property type="term" value="F:carbohydrate binding"/>
    <property type="evidence" value="ECO:0007669"/>
    <property type="project" value="UniProtKB-KW"/>
</dbReference>
<keyword evidence="6 13" id="KW-0378">Hydrolase</keyword>
<evidence type="ECO:0000256" key="5">
    <source>
        <dbReference type="ARBA" id="ARBA00022734"/>
    </source>
</evidence>
<keyword evidence="16" id="KW-1185">Reference proteome</keyword>
<dbReference type="FunFam" id="2.40.10.10:FF:000120">
    <property type="entry name" value="Putative serine protease"/>
    <property type="match status" value="1"/>
</dbReference>
<protein>
    <recommendedName>
        <fullName evidence="12">limulus clotting factor C</fullName>
        <ecNumber evidence="12">3.4.21.84</ecNumber>
    </recommendedName>
</protein>
<dbReference type="CDD" id="cd00190">
    <property type="entry name" value="Tryp_SPc"/>
    <property type="match status" value="1"/>
</dbReference>
<dbReference type="OrthoDB" id="10051896at2759"/>
<keyword evidence="8 13" id="KW-0720">Serine protease</keyword>
<dbReference type="InterPro" id="IPR033116">
    <property type="entry name" value="TRYPSIN_SER"/>
</dbReference>
<keyword evidence="10" id="KW-1015">Disulfide bond</keyword>
<proteinExistence type="predicted"/>
<evidence type="ECO:0000313" key="16">
    <source>
        <dbReference type="Proteomes" id="UP000759131"/>
    </source>
</evidence>
<accession>A0A7R9Q5T4</accession>
<evidence type="ECO:0000256" key="12">
    <source>
        <dbReference type="ARBA" id="ARBA00066707"/>
    </source>
</evidence>
<evidence type="ECO:0000256" key="11">
    <source>
        <dbReference type="ARBA" id="ARBA00052079"/>
    </source>
</evidence>
<dbReference type="PROSITE" id="PS00135">
    <property type="entry name" value="TRYPSIN_SER"/>
    <property type="match status" value="1"/>
</dbReference>
<dbReference type="EMBL" id="OC866050">
    <property type="protein sequence ID" value="CAD7632740.1"/>
    <property type="molecule type" value="Genomic_DNA"/>
</dbReference>
<dbReference type="AlphaFoldDB" id="A0A7R9Q5T4"/>
<dbReference type="GO" id="GO:0004252">
    <property type="term" value="F:serine-type endopeptidase activity"/>
    <property type="evidence" value="ECO:0007669"/>
    <property type="project" value="InterPro"/>
</dbReference>
<dbReference type="PANTHER" id="PTHR24252">
    <property type="entry name" value="ACROSIN-RELATED"/>
    <property type="match status" value="1"/>
</dbReference>
<dbReference type="PRINTS" id="PR00722">
    <property type="entry name" value="CHYMOTRYPSIN"/>
</dbReference>
<dbReference type="SMART" id="SM00020">
    <property type="entry name" value="Tryp_SPc"/>
    <property type="match status" value="1"/>
</dbReference>
<keyword evidence="9" id="KW-0130">Cell adhesion</keyword>
<dbReference type="EMBL" id="CAJPIZ010011475">
    <property type="protein sequence ID" value="CAG2113170.1"/>
    <property type="molecule type" value="Genomic_DNA"/>
</dbReference>
<evidence type="ECO:0000256" key="9">
    <source>
        <dbReference type="ARBA" id="ARBA00022889"/>
    </source>
</evidence>
<dbReference type="InterPro" id="IPR032675">
    <property type="entry name" value="LRR_dom_sf"/>
</dbReference>
<evidence type="ECO:0000256" key="6">
    <source>
        <dbReference type="ARBA" id="ARBA00022801"/>
    </source>
</evidence>
<keyword evidence="4" id="KW-0732">Signal</keyword>
<evidence type="ECO:0000259" key="14">
    <source>
        <dbReference type="PROSITE" id="PS50240"/>
    </source>
</evidence>
<keyword evidence="1" id="KW-0245">EGF-like domain</keyword>
<keyword evidence="7" id="KW-0353">Hemolymph clotting</keyword>
<dbReference type="Gene3D" id="3.80.10.10">
    <property type="entry name" value="Ribonuclease Inhibitor"/>
    <property type="match status" value="1"/>
</dbReference>
<gene>
    <name evidence="15" type="ORF">OSB1V03_LOCUS13142</name>
</gene>
<name>A0A7R9Q5T4_9ACAR</name>
<evidence type="ECO:0000256" key="1">
    <source>
        <dbReference type="ARBA" id="ARBA00022536"/>
    </source>
</evidence>
<keyword evidence="3 13" id="KW-0645">Protease</keyword>
<evidence type="ECO:0000256" key="10">
    <source>
        <dbReference type="ARBA" id="ARBA00023157"/>
    </source>
</evidence>
<evidence type="ECO:0000256" key="4">
    <source>
        <dbReference type="ARBA" id="ARBA00022729"/>
    </source>
</evidence>
<evidence type="ECO:0000256" key="7">
    <source>
        <dbReference type="ARBA" id="ARBA00022820"/>
    </source>
</evidence>
<evidence type="ECO:0000256" key="3">
    <source>
        <dbReference type="ARBA" id="ARBA00022670"/>
    </source>
</evidence>
<sequence length="650" mass="73979">MCSMYASDSLDRFGDDLCEELLSYLLLEDSFRFECISKQWQRVVFRRQTVISIDDNLGNGLIRMRQLMKKFDHIPEDKVINLMIKYCPHLTAIYLDITGICVEAMNKFFARFGPQLETIVIYSQNADCVEEWPLMCVNHRLFRYNYDRMPALRSLVENPVVFKRLDQLSIDLSIASTDQLAVIVDRYGRQLKELVLRNCQIGFDSVETVNVVTLLDRLVLSLSLSAMPALVTLKLSVYGGIVLSAKQSVLLLTKIGVICSQLKCLRLDVEELSPQLFRTISKYFKSLKRLEVSEWSFTGGPALTTDSLAPLKRLTHLEMRCNQCLDPFLHNIGHNLPNLQYLNLEFVSYTDQSFASLSALRHIRGVTIGGKYESNSETAFDKLYNRPNICKSLAECRIKGVNLVPKIMGGQSVLPMEFPWMGSLQVKYFSSHNCGATLINEEWALTAAHCMKKSSHAFNWKIRFGEHYLNKYEDTEREFLISKVFIHKDYSNVTKVNDITLLKLASKVDFNGRDKHLRPVCLPNKSFQIPTGAVCLATGWGKRFNNESYSTVLQKVTKQVVDQRRCVDSWPGIQFPITDGHICFDTLRDGSGVCNGDSGGPVQCQSTDGQWVEVGVASWTSNPCAIKGYPALFTRVAYYYDWIRDIIDKN</sequence>